<evidence type="ECO:0000313" key="1">
    <source>
        <dbReference type="EMBL" id="ANC48537.1"/>
    </source>
</evidence>
<proteinExistence type="predicted"/>
<sequence length="42" mass="4617">MPVKCCQLADGDLKAKFTGKGVREKTKEINQITLDCYGSLDV</sequence>
<name>A0A168L9V6_ECOLX</name>
<organism evidence="1">
    <name type="scientific">Escherichia coli</name>
    <dbReference type="NCBI Taxonomy" id="562"/>
    <lineage>
        <taxon>Bacteria</taxon>
        <taxon>Pseudomonadati</taxon>
        <taxon>Pseudomonadota</taxon>
        <taxon>Gammaproteobacteria</taxon>
        <taxon>Enterobacterales</taxon>
        <taxon>Enterobacteriaceae</taxon>
        <taxon>Escherichia</taxon>
    </lineage>
</organism>
<keyword evidence="1" id="KW-0614">Plasmid</keyword>
<reference evidence="1" key="1">
    <citation type="submission" date="2016-03" db="EMBL/GenBank/DDBJ databases">
        <title>LM6771 plasmid from MDR Escherichia coli 06K2206 isolate.</title>
        <authorList>
            <person name="Kang H.-Y."/>
            <person name="Kim S."/>
            <person name="Kim J."/>
        </authorList>
    </citation>
    <scope>NUCLEOTIDE SEQUENCE</scope>
    <source>
        <strain evidence="1">06K2206</strain>
        <plasmid evidence="1">LM6771</plasmid>
    </source>
</reference>
<geneLocation type="plasmid" evidence="1">
    <name>LM6771</name>
</geneLocation>
<dbReference type="AlphaFoldDB" id="A0A168L9V6"/>
<accession>A0A168L9V6</accession>
<dbReference type="EMBL" id="KX009507">
    <property type="protein sequence ID" value="ANC48537.1"/>
    <property type="molecule type" value="Genomic_DNA"/>
</dbReference>
<protein>
    <submittedName>
        <fullName evidence="1">Uncharacterized protein</fullName>
    </submittedName>
</protein>